<dbReference type="InterPro" id="IPR009003">
    <property type="entry name" value="Peptidase_S1_PA"/>
</dbReference>
<evidence type="ECO:0000313" key="2">
    <source>
        <dbReference type="EMBL" id="CAA9326057.1"/>
    </source>
</evidence>
<evidence type="ECO:0000256" key="1">
    <source>
        <dbReference type="SAM" id="SignalP"/>
    </source>
</evidence>
<dbReference type="Gene3D" id="2.40.10.10">
    <property type="entry name" value="Trypsin-like serine proteases"/>
    <property type="match status" value="2"/>
</dbReference>
<name>A0A6J4L9N7_9BACT</name>
<proteinExistence type="predicted"/>
<reference evidence="2" key="1">
    <citation type="submission" date="2020-02" db="EMBL/GenBank/DDBJ databases">
        <authorList>
            <person name="Meier V. D."/>
        </authorList>
    </citation>
    <scope>NUCLEOTIDE SEQUENCE</scope>
    <source>
        <strain evidence="2">AVDCRST_MAG68</strain>
    </source>
</reference>
<sequence>MPLKISGVPVLVAAMTVVFSAGCDDPAAPITPDVPRAGSSLSGADHTGTGKFQNLHDEFAHLSAVVPGGFGGLFYDAGGRPTVYLTDVSQRDVALAALLPLLRARRASLPGGRRPDLAHIQVLRGEYSFPDLARWRRAINGQAGGIPGILLTDVDEVKNRVVLGVEDPGTAEQAVADAVRRLGIPAGAVLVERSARPRMTASLQDDAVPAVSGGYWIQWTDSRFTAGVGMCSLGFNAWRNDPVYGREGVFVTASHCSRTKWAPDANNYFYQWRTSGTPIGYEIADPRPFKAGTNGETDCPSGSYCRWSDALAALWTAPRWDFGKVAHTTAPNNGSLTIHATEPVFSILDEIAYPVVGEEVQRVGRSTGWAIGTVTRTCIDGYEGNTVLLCQDDVAYDVSAAGGDSGGPVFSASLYPGWVYLRGVQWSGSGTFSSMYNVEMDLGAMETMRCDSNPERLC</sequence>
<dbReference type="InterPro" id="IPR043504">
    <property type="entry name" value="Peptidase_S1_PA_chymotrypsin"/>
</dbReference>
<gene>
    <name evidence="2" type="ORF">AVDCRST_MAG68-2167</name>
</gene>
<accession>A0A6J4L9N7</accession>
<dbReference type="PROSITE" id="PS51257">
    <property type="entry name" value="PROKAR_LIPOPROTEIN"/>
    <property type="match status" value="1"/>
</dbReference>
<keyword evidence="1" id="KW-0732">Signal</keyword>
<dbReference type="EMBL" id="CADCTW010000103">
    <property type="protein sequence ID" value="CAA9326057.1"/>
    <property type="molecule type" value="Genomic_DNA"/>
</dbReference>
<feature type="chain" id="PRO_5026675886" evidence="1">
    <location>
        <begin position="21"/>
        <end position="458"/>
    </location>
</feature>
<dbReference type="AlphaFoldDB" id="A0A6J4L9N7"/>
<protein>
    <submittedName>
        <fullName evidence="2">Uncharacterized protein</fullName>
    </submittedName>
</protein>
<feature type="signal peptide" evidence="1">
    <location>
        <begin position="1"/>
        <end position="20"/>
    </location>
</feature>
<dbReference type="SUPFAM" id="SSF50494">
    <property type="entry name" value="Trypsin-like serine proteases"/>
    <property type="match status" value="1"/>
</dbReference>
<organism evidence="2">
    <name type="scientific">uncultured Gemmatimonadota bacterium</name>
    <dbReference type="NCBI Taxonomy" id="203437"/>
    <lineage>
        <taxon>Bacteria</taxon>
        <taxon>Pseudomonadati</taxon>
        <taxon>Gemmatimonadota</taxon>
        <taxon>environmental samples</taxon>
    </lineage>
</organism>